<comment type="subcellular location">
    <subcellularLocation>
        <location evidence="1">Cell membrane</location>
        <topology evidence="1">Multi-pass membrane protein</topology>
    </subcellularLocation>
</comment>
<evidence type="ECO:0000313" key="10">
    <source>
        <dbReference type="Proteomes" id="UP000540506"/>
    </source>
</evidence>
<keyword evidence="4 7" id="KW-1133">Transmembrane helix</keyword>
<dbReference type="Pfam" id="PF02687">
    <property type="entry name" value="FtsX"/>
    <property type="match status" value="1"/>
</dbReference>
<dbReference type="EMBL" id="JACHJV010000001">
    <property type="protein sequence ID" value="MBB4926197.1"/>
    <property type="molecule type" value="Genomic_DNA"/>
</dbReference>
<name>A0A7W7R6A1_KITKI</name>
<feature type="compositionally biased region" description="Low complexity" evidence="6">
    <location>
        <begin position="245"/>
        <end position="255"/>
    </location>
</feature>
<feature type="transmembrane region" description="Helical" evidence="7">
    <location>
        <begin position="517"/>
        <end position="536"/>
    </location>
</feature>
<dbReference type="RefSeq" id="WP_184939152.1">
    <property type="nucleotide sequence ID" value="NZ_JACHJV010000001.1"/>
</dbReference>
<reference evidence="9 10" key="1">
    <citation type="submission" date="2020-08" db="EMBL/GenBank/DDBJ databases">
        <title>Sequencing the genomes of 1000 actinobacteria strains.</title>
        <authorList>
            <person name="Klenk H.-P."/>
        </authorList>
    </citation>
    <scope>NUCLEOTIDE SEQUENCE [LARGE SCALE GENOMIC DNA]</scope>
    <source>
        <strain evidence="9 10">DSM 41654</strain>
    </source>
</reference>
<accession>A0A7W7R6A1</accession>
<sequence>MNLTSFRLALRIARRDALRAKGRSALIVAMVALPVLGVAGADVVYRSAQLNPSERVARTMGTSDALITAYAMGSTVQQRPFADDGVRTVQQRADQSPTPEQLRGATTDPAKLATSLLPPGSVLSTARSGPQASASSREGLLSTATAEADLTGSLWSGKLNVVKGHAPNAPFQLAATQAFLDQSGLSLGDTTTLKGLEKQPYTLTAVVEYPGDLSQVAVIGRPGELIEPLKSVQPPSQDADQQPTSSGSAGSAGSAGSSGAGSSGAGSAASVSSDAPAWLVRLPAGATLDWNKVQELNRYGFTVTSRSVALDPPPRSAVPYDRFIVEFGPTSHSATIVVLVTVAGMALLETVLLAGPAFAVGARRSRRQLALLAAGGGDRSQVGAVVLGSGVVLGAAGAVTGTVLSIGLVAVLRPWIEQTAGSRFGHFNLRPVDLLAVAAVGLVTALLAAVLPAVQAARQDVVLSLNGRATAKPASRRLAVLGVVLVIAGAVTALFGAGSGQSNRLVIGSYDMQTLTVLGGSVTAELGMLACTPLLVSQLGRLGRWLPLSPRIALRDSARYRGRTAPAIAAVMAAVAGAVAVSVYTTSTDAQDKALYRATAPSGAVTLSVMRDSQMVPRLRSAVEQQLPELGQRADISQALYIFCAQCSSVVYFKPTVPTPGGDLYRSSSRVLVGDATALHNLFALHDPAAEAALAAGKAVVFDPTYVKDGKATFALQGALGAPVQPGQTPEPSSREVSVDAVLVDNPADARYGTGLVSPDLVQRLGLVTQPSMSVWLPATVPTAKNQQRAAGAVNQTDPSADLSVERGYQSKSDLVTLALTGFAALVVLGAAGIATGLAAADSRPDQATLAAVGAPPRIRRTLSGLQCGLIAVVGAALGTVCGFVPAVALRRARDLAFYGSSDLHSPISVPWTLILVTVLILPLAAALVAAATTRSRVQLDRRAT</sequence>
<feature type="compositionally biased region" description="Polar residues" evidence="6">
    <location>
        <begin position="90"/>
        <end position="99"/>
    </location>
</feature>
<feature type="domain" description="ABC3 transporter permease C-terminal" evidence="8">
    <location>
        <begin position="342"/>
        <end position="460"/>
    </location>
</feature>
<evidence type="ECO:0000313" key="9">
    <source>
        <dbReference type="EMBL" id="MBB4926197.1"/>
    </source>
</evidence>
<evidence type="ECO:0000256" key="2">
    <source>
        <dbReference type="ARBA" id="ARBA00022475"/>
    </source>
</evidence>
<keyword evidence="2" id="KW-1003">Cell membrane</keyword>
<dbReference type="InterPro" id="IPR038766">
    <property type="entry name" value="Membrane_comp_ABC_pdt"/>
</dbReference>
<dbReference type="PANTHER" id="PTHR30287:SF1">
    <property type="entry name" value="INNER MEMBRANE PROTEIN"/>
    <property type="match status" value="1"/>
</dbReference>
<evidence type="ECO:0000256" key="6">
    <source>
        <dbReference type="SAM" id="MobiDB-lite"/>
    </source>
</evidence>
<feature type="transmembrane region" description="Helical" evidence="7">
    <location>
        <begin position="565"/>
        <end position="584"/>
    </location>
</feature>
<evidence type="ECO:0000256" key="5">
    <source>
        <dbReference type="ARBA" id="ARBA00023136"/>
    </source>
</evidence>
<feature type="region of interest" description="Disordered" evidence="6">
    <location>
        <begin position="228"/>
        <end position="267"/>
    </location>
</feature>
<dbReference type="InterPro" id="IPR003838">
    <property type="entry name" value="ABC3_permease_C"/>
</dbReference>
<evidence type="ECO:0000256" key="7">
    <source>
        <dbReference type="SAM" id="Phobius"/>
    </source>
</evidence>
<evidence type="ECO:0000256" key="4">
    <source>
        <dbReference type="ARBA" id="ARBA00022989"/>
    </source>
</evidence>
<dbReference type="Proteomes" id="UP000540506">
    <property type="component" value="Unassembled WGS sequence"/>
</dbReference>
<feature type="compositionally biased region" description="Polar residues" evidence="6">
    <location>
        <begin position="233"/>
        <end position="244"/>
    </location>
</feature>
<dbReference type="GO" id="GO:0005886">
    <property type="term" value="C:plasma membrane"/>
    <property type="evidence" value="ECO:0007669"/>
    <property type="project" value="UniProtKB-SubCell"/>
</dbReference>
<protein>
    <submittedName>
        <fullName evidence="9">Putative ABC transport system permease protein</fullName>
    </submittedName>
</protein>
<keyword evidence="3 7" id="KW-0812">Transmembrane</keyword>
<evidence type="ECO:0000256" key="1">
    <source>
        <dbReference type="ARBA" id="ARBA00004651"/>
    </source>
</evidence>
<feature type="transmembrane region" description="Helical" evidence="7">
    <location>
        <begin position="435"/>
        <end position="457"/>
    </location>
</feature>
<feature type="transmembrane region" description="Helical" evidence="7">
    <location>
        <begin position="868"/>
        <end position="890"/>
    </location>
</feature>
<comment type="caution">
    <text evidence="9">The sequence shown here is derived from an EMBL/GenBank/DDBJ whole genome shotgun (WGS) entry which is preliminary data.</text>
</comment>
<dbReference type="AlphaFoldDB" id="A0A7W7R6A1"/>
<keyword evidence="10" id="KW-1185">Reference proteome</keyword>
<feature type="compositionally biased region" description="Polar residues" evidence="6">
    <location>
        <begin position="122"/>
        <end position="136"/>
    </location>
</feature>
<feature type="transmembrane region" description="Helical" evidence="7">
    <location>
        <begin position="382"/>
        <end position="415"/>
    </location>
</feature>
<gene>
    <name evidence="9" type="ORF">FHR34_005190</name>
</gene>
<feature type="transmembrane region" description="Helical" evidence="7">
    <location>
        <begin position="478"/>
        <end position="497"/>
    </location>
</feature>
<feature type="transmembrane region" description="Helical" evidence="7">
    <location>
        <begin position="815"/>
        <end position="841"/>
    </location>
</feature>
<evidence type="ECO:0000256" key="3">
    <source>
        <dbReference type="ARBA" id="ARBA00022692"/>
    </source>
</evidence>
<feature type="region of interest" description="Disordered" evidence="6">
    <location>
        <begin position="90"/>
        <end position="140"/>
    </location>
</feature>
<feature type="transmembrane region" description="Helical" evidence="7">
    <location>
        <begin position="336"/>
        <end position="361"/>
    </location>
</feature>
<evidence type="ECO:0000259" key="8">
    <source>
        <dbReference type="Pfam" id="PF02687"/>
    </source>
</evidence>
<keyword evidence="5 7" id="KW-0472">Membrane</keyword>
<proteinExistence type="predicted"/>
<dbReference type="PANTHER" id="PTHR30287">
    <property type="entry name" value="MEMBRANE COMPONENT OF PREDICTED ABC SUPERFAMILY METABOLITE UPTAKE TRANSPORTER"/>
    <property type="match status" value="1"/>
</dbReference>
<organism evidence="9 10">
    <name type="scientific">Kitasatospora kifunensis</name>
    <name type="common">Streptomyces kifunensis</name>
    <dbReference type="NCBI Taxonomy" id="58351"/>
    <lineage>
        <taxon>Bacteria</taxon>
        <taxon>Bacillati</taxon>
        <taxon>Actinomycetota</taxon>
        <taxon>Actinomycetes</taxon>
        <taxon>Kitasatosporales</taxon>
        <taxon>Streptomycetaceae</taxon>
        <taxon>Kitasatospora</taxon>
    </lineage>
</organism>
<feature type="transmembrane region" description="Helical" evidence="7">
    <location>
        <begin position="910"/>
        <end position="933"/>
    </location>
</feature>